<evidence type="ECO:0000256" key="1">
    <source>
        <dbReference type="SAM" id="Phobius"/>
    </source>
</evidence>
<dbReference type="EMBL" id="ANAH02000010">
    <property type="protein sequence ID" value="EPX61422.1"/>
    <property type="molecule type" value="Genomic_DNA"/>
</dbReference>
<keyword evidence="1" id="KW-0812">Transmembrane</keyword>
<protein>
    <submittedName>
        <fullName evidence="2">Uncharacterized protein</fullName>
    </submittedName>
</protein>
<evidence type="ECO:0000313" key="2">
    <source>
        <dbReference type="EMBL" id="EPX61422.1"/>
    </source>
</evidence>
<comment type="caution">
    <text evidence="2">The sequence shown here is derived from an EMBL/GenBank/DDBJ whole genome shotgun (WGS) entry which is preliminary data.</text>
</comment>
<keyword evidence="1" id="KW-1133">Transmembrane helix</keyword>
<proteinExistence type="predicted"/>
<feature type="transmembrane region" description="Helical" evidence="1">
    <location>
        <begin position="6"/>
        <end position="24"/>
    </location>
</feature>
<gene>
    <name evidence="2" type="ORF">D187_001205</name>
</gene>
<organism evidence="2 3">
    <name type="scientific">Cystobacter fuscus (strain ATCC 25194 / DSM 2262 / NBRC 100088 / M29)</name>
    <dbReference type="NCBI Taxonomy" id="1242864"/>
    <lineage>
        <taxon>Bacteria</taxon>
        <taxon>Pseudomonadati</taxon>
        <taxon>Myxococcota</taxon>
        <taxon>Myxococcia</taxon>
        <taxon>Myxococcales</taxon>
        <taxon>Cystobacterineae</taxon>
        <taxon>Archangiaceae</taxon>
        <taxon>Cystobacter</taxon>
    </lineage>
</organism>
<keyword evidence="1" id="KW-0472">Membrane</keyword>
<name>S9PG93_CYSF2</name>
<sequence length="37" mass="4308">MYLIEIGSWVCTLVAAILCIRMIRAVQVRLESRRSWA</sequence>
<dbReference type="AlphaFoldDB" id="S9PG93"/>
<reference evidence="2" key="1">
    <citation type="submission" date="2013-05" db="EMBL/GenBank/DDBJ databases">
        <title>Genome assembly of Cystobacter fuscus DSM 2262.</title>
        <authorList>
            <person name="Sharma G."/>
            <person name="Khatri I."/>
            <person name="Kaur C."/>
            <person name="Mayilraj S."/>
            <person name="Subramanian S."/>
        </authorList>
    </citation>
    <scope>NUCLEOTIDE SEQUENCE [LARGE SCALE GENOMIC DNA]</scope>
    <source>
        <strain evidence="2">DSM 2262</strain>
    </source>
</reference>
<evidence type="ECO:0000313" key="3">
    <source>
        <dbReference type="Proteomes" id="UP000011682"/>
    </source>
</evidence>
<dbReference type="Proteomes" id="UP000011682">
    <property type="component" value="Unassembled WGS sequence"/>
</dbReference>
<keyword evidence="3" id="KW-1185">Reference proteome</keyword>
<accession>S9PG93</accession>